<evidence type="ECO:0000313" key="7">
    <source>
        <dbReference type="Proteomes" id="UP000825729"/>
    </source>
</evidence>
<dbReference type="InterPro" id="IPR003256">
    <property type="entry name" value="Ribosomal_uL24"/>
</dbReference>
<dbReference type="InterPro" id="IPR014722">
    <property type="entry name" value="Rib_uL2_dom2"/>
</dbReference>
<dbReference type="SUPFAM" id="SSF50104">
    <property type="entry name" value="Translation proteins SH3-like domain"/>
    <property type="match status" value="1"/>
</dbReference>
<dbReference type="SMART" id="SM00739">
    <property type="entry name" value="KOW"/>
    <property type="match status" value="1"/>
</dbReference>
<dbReference type="PROSITE" id="PS01108">
    <property type="entry name" value="RIBOSOMAL_L24"/>
    <property type="match status" value="1"/>
</dbReference>
<dbReference type="InterPro" id="IPR008991">
    <property type="entry name" value="Translation_prot_SH3-like_sf"/>
</dbReference>
<keyword evidence="7" id="KW-1185">Reference proteome</keyword>
<dbReference type="Gene3D" id="2.30.30.30">
    <property type="match status" value="1"/>
</dbReference>
<feature type="domain" description="KOW" evidence="5">
    <location>
        <begin position="55"/>
        <end position="82"/>
    </location>
</feature>
<dbReference type="AlphaFoldDB" id="A0AAV7EY95"/>
<sequence>MPKVSPSKTIFSRFTNAESGISSLLLLLQNLFTFGGERLPQMGWKAAEKLIRHWKILRGDNVMIIRGKDKGETGVIKRVIRSQNRLIVEGKNLVKKHIKQGQGHEGGIFSVEAPLHVSNVQVLDPVTGKPCKIGTKYLVDGSKVRVARGQEASGAIIPRPEILKMRRTPRPTIIGPKDTPVDLVMEKTYDPKTGKGMPEL</sequence>
<dbReference type="Proteomes" id="UP000825729">
    <property type="component" value="Unassembled WGS sequence"/>
</dbReference>
<dbReference type="GO" id="GO:1990904">
    <property type="term" value="C:ribonucleoprotein complex"/>
    <property type="evidence" value="ECO:0007669"/>
    <property type="project" value="UniProtKB-KW"/>
</dbReference>
<dbReference type="PANTHER" id="PTHR12903">
    <property type="entry name" value="MITOCHONDRIAL RIBOSOMAL PROTEIN L24"/>
    <property type="match status" value="1"/>
</dbReference>
<dbReference type="Pfam" id="PF17136">
    <property type="entry name" value="ribosomal_L24"/>
    <property type="match status" value="1"/>
</dbReference>
<dbReference type="GO" id="GO:0006412">
    <property type="term" value="P:translation"/>
    <property type="evidence" value="ECO:0007669"/>
    <property type="project" value="InterPro"/>
</dbReference>
<gene>
    <name evidence="6" type="ORF">H6P81_005441</name>
</gene>
<evidence type="ECO:0000256" key="3">
    <source>
        <dbReference type="ARBA" id="ARBA00023274"/>
    </source>
</evidence>
<keyword evidence="2 4" id="KW-0689">Ribosomal protein</keyword>
<dbReference type="GO" id="GO:0003735">
    <property type="term" value="F:structural constituent of ribosome"/>
    <property type="evidence" value="ECO:0007669"/>
    <property type="project" value="InterPro"/>
</dbReference>
<dbReference type="EMBL" id="JAINDJ010000003">
    <property type="protein sequence ID" value="KAG9452537.1"/>
    <property type="molecule type" value="Genomic_DNA"/>
</dbReference>
<dbReference type="GO" id="GO:0005840">
    <property type="term" value="C:ribosome"/>
    <property type="evidence" value="ECO:0007669"/>
    <property type="project" value="UniProtKB-KW"/>
</dbReference>
<dbReference type="HAMAP" id="MF_01326_B">
    <property type="entry name" value="Ribosomal_uL24_B"/>
    <property type="match status" value="1"/>
</dbReference>
<dbReference type="InterPro" id="IPR005824">
    <property type="entry name" value="KOW"/>
</dbReference>
<dbReference type="GO" id="GO:0003723">
    <property type="term" value="F:RNA binding"/>
    <property type="evidence" value="ECO:0007669"/>
    <property type="project" value="InterPro"/>
</dbReference>
<dbReference type="Pfam" id="PF00467">
    <property type="entry name" value="KOW"/>
    <property type="match status" value="1"/>
</dbReference>
<evidence type="ECO:0000259" key="5">
    <source>
        <dbReference type="SMART" id="SM00739"/>
    </source>
</evidence>
<evidence type="ECO:0000256" key="4">
    <source>
        <dbReference type="RuleBase" id="RU003477"/>
    </source>
</evidence>
<keyword evidence="3 4" id="KW-0687">Ribonucleoprotein</keyword>
<organism evidence="6 7">
    <name type="scientific">Aristolochia fimbriata</name>
    <name type="common">White veined hardy Dutchman's pipe vine</name>
    <dbReference type="NCBI Taxonomy" id="158543"/>
    <lineage>
        <taxon>Eukaryota</taxon>
        <taxon>Viridiplantae</taxon>
        <taxon>Streptophyta</taxon>
        <taxon>Embryophyta</taxon>
        <taxon>Tracheophyta</taxon>
        <taxon>Spermatophyta</taxon>
        <taxon>Magnoliopsida</taxon>
        <taxon>Magnoliidae</taxon>
        <taxon>Piperales</taxon>
        <taxon>Aristolochiaceae</taxon>
        <taxon>Aristolochia</taxon>
    </lineage>
</organism>
<protein>
    <recommendedName>
        <fullName evidence="5">KOW domain-containing protein</fullName>
    </recommendedName>
</protein>
<dbReference type="NCBIfam" id="TIGR01079">
    <property type="entry name" value="rplX_bact"/>
    <property type="match status" value="1"/>
</dbReference>
<accession>A0AAV7EY95</accession>
<dbReference type="InterPro" id="IPR005825">
    <property type="entry name" value="Ribosomal_uL24_CS"/>
</dbReference>
<dbReference type="CDD" id="cd06089">
    <property type="entry name" value="KOW_RPL26"/>
    <property type="match status" value="1"/>
</dbReference>
<evidence type="ECO:0000256" key="2">
    <source>
        <dbReference type="ARBA" id="ARBA00022980"/>
    </source>
</evidence>
<evidence type="ECO:0000256" key="1">
    <source>
        <dbReference type="ARBA" id="ARBA00010618"/>
    </source>
</evidence>
<comment type="similarity">
    <text evidence="1 4">Belongs to the universal ribosomal protein uL24 family.</text>
</comment>
<dbReference type="InterPro" id="IPR057264">
    <property type="entry name" value="Ribosomal_uL24_C"/>
</dbReference>
<comment type="caution">
    <text evidence="6">The sequence shown here is derived from an EMBL/GenBank/DDBJ whole genome shotgun (WGS) entry which is preliminary data.</text>
</comment>
<evidence type="ECO:0000313" key="6">
    <source>
        <dbReference type="EMBL" id="KAG9452537.1"/>
    </source>
</evidence>
<proteinExistence type="inferred from homology"/>
<reference evidence="6 7" key="1">
    <citation type="submission" date="2021-07" db="EMBL/GenBank/DDBJ databases">
        <title>The Aristolochia fimbriata genome: insights into angiosperm evolution, floral development and chemical biosynthesis.</title>
        <authorList>
            <person name="Jiao Y."/>
        </authorList>
    </citation>
    <scope>NUCLEOTIDE SEQUENCE [LARGE SCALE GENOMIC DNA]</scope>
    <source>
        <strain evidence="6">IBCAS-2021</strain>
        <tissue evidence="6">Leaf</tissue>
    </source>
</reference>
<name>A0AAV7EY95_ARIFI</name>
<dbReference type="InterPro" id="IPR041988">
    <property type="entry name" value="Ribosomal_uL24_KOW"/>
</dbReference>